<dbReference type="EMBL" id="FNJM01000001">
    <property type="protein sequence ID" value="SDO70815.1"/>
    <property type="molecule type" value="Genomic_DNA"/>
</dbReference>
<dbReference type="Gene3D" id="3.40.630.30">
    <property type="match status" value="1"/>
</dbReference>
<dbReference type="PROSITE" id="PS51186">
    <property type="entry name" value="GNAT"/>
    <property type="match status" value="1"/>
</dbReference>
<evidence type="ECO:0000313" key="4">
    <source>
        <dbReference type="Proteomes" id="UP000198597"/>
    </source>
</evidence>
<dbReference type="RefSeq" id="WP_089964910.1">
    <property type="nucleotide sequence ID" value="NZ_CP071376.1"/>
</dbReference>
<gene>
    <name evidence="3" type="ORF">SAMN04488529_101177</name>
</gene>
<name>A0A1H0LRU5_9CLOT</name>
<evidence type="ECO:0000313" key="3">
    <source>
        <dbReference type="EMBL" id="SDO70815.1"/>
    </source>
</evidence>
<keyword evidence="1 3" id="KW-0808">Transferase</keyword>
<dbReference type="PANTHER" id="PTHR43800:SF1">
    <property type="entry name" value="PEPTIDYL-LYSINE N-ACETYLTRANSFERASE YJAB"/>
    <property type="match status" value="1"/>
</dbReference>
<dbReference type="STRING" id="94869.SAMN04488529_101177"/>
<dbReference type="GeneID" id="65310290"/>
<dbReference type="Proteomes" id="UP000198597">
    <property type="component" value="Unassembled WGS sequence"/>
</dbReference>
<protein>
    <submittedName>
        <fullName evidence="3">Putative acetyltransferase</fullName>
    </submittedName>
</protein>
<dbReference type="SUPFAM" id="SSF55729">
    <property type="entry name" value="Acyl-CoA N-acyltransferases (Nat)"/>
    <property type="match status" value="1"/>
</dbReference>
<evidence type="ECO:0000256" key="1">
    <source>
        <dbReference type="ARBA" id="ARBA00022679"/>
    </source>
</evidence>
<dbReference type="AlphaFoldDB" id="A0A1H0LRU5"/>
<reference evidence="3 4" key="1">
    <citation type="submission" date="2016-10" db="EMBL/GenBank/DDBJ databases">
        <authorList>
            <person name="de Groot N.N."/>
        </authorList>
    </citation>
    <scope>NUCLEOTIDE SEQUENCE [LARGE SCALE GENOMIC DNA]</scope>
    <source>
        <strain evidence="3 4">DSM 12272</strain>
    </source>
</reference>
<organism evidence="3 4">
    <name type="scientific">Clostridium gasigenes</name>
    <dbReference type="NCBI Taxonomy" id="94869"/>
    <lineage>
        <taxon>Bacteria</taxon>
        <taxon>Bacillati</taxon>
        <taxon>Bacillota</taxon>
        <taxon>Clostridia</taxon>
        <taxon>Eubacteriales</taxon>
        <taxon>Clostridiaceae</taxon>
        <taxon>Clostridium</taxon>
    </lineage>
</organism>
<evidence type="ECO:0000256" key="2">
    <source>
        <dbReference type="ARBA" id="ARBA00023315"/>
    </source>
</evidence>
<dbReference type="CDD" id="cd04301">
    <property type="entry name" value="NAT_SF"/>
    <property type="match status" value="1"/>
</dbReference>
<sequence length="142" mass="17026">MIKKFDLSKLEEVMGIWLETNIDAHNFIPKEYWTENFDMVKEILPSAEIYIYEESNIIKGFIGVVEQNYIAGLFVKKEYQREGIGEKLIKYCKLEYPCLILDVFMKNKKAVDFYHKNDFIVQEERIHDDTKELEYTMSFDKK</sequence>
<keyword evidence="4" id="KW-1185">Reference proteome</keyword>
<dbReference type="GO" id="GO:0016747">
    <property type="term" value="F:acyltransferase activity, transferring groups other than amino-acyl groups"/>
    <property type="evidence" value="ECO:0007669"/>
    <property type="project" value="InterPro"/>
</dbReference>
<accession>A0A1H0LRU5</accession>
<proteinExistence type="predicted"/>
<dbReference type="OrthoDB" id="88131at2"/>
<dbReference type="NCBIfam" id="NF007853">
    <property type="entry name" value="PRK10562.1"/>
    <property type="match status" value="1"/>
</dbReference>
<keyword evidence="2" id="KW-0012">Acyltransferase</keyword>
<dbReference type="Pfam" id="PF13673">
    <property type="entry name" value="Acetyltransf_10"/>
    <property type="match status" value="1"/>
</dbReference>
<dbReference type="InterPro" id="IPR016181">
    <property type="entry name" value="Acyl_CoA_acyltransferase"/>
</dbReference>
<dbReference type="InterPro" id="IPR000182">
    <property type="entry name" value="GNAT_dom"/>
</dbReference>
<dbReference type="PANTHER" id="PTHR43800">
    <property type="entry name" value="PEPTIDYL-LYSINE N-ACETYLTRANSFERASE YJAB"/>
    <property type="match status" value="1"/>
</dbReference>